<dbReference type="Gene3D" id="3.30.160.390">
    <property type="entry name" value="Integrase, DNA-binding domain"/>
    <property type="match status" value="1"/>
</dbReference>
<proteinExistence type="predicted"/>
<accession>A0A7T3C171</accession>
<evidence type="ECO:0008006" key="3">
    <source>
        <dbReference type="Google" id="ProtNLM"/>
    </source>
</evidence>
<keyword evidence="2" id="KW-1185">Reference proteome</keyword>
<protein>
    <recommendedName>
        <fullName evidence="3">Integrase</fullName>
    </recommendedName>
</protein>
<organism evidence="1 2">
    <name type="scientific">Moraxella nonliquefaciens</name>
    <dbReference type="NCBI Taxonomy" id="478"/>
    <lineage>
        <taxon>Bacteria</taxon>
        <taxon>Pseudomonadati</taxon>
        <taxon>Pseudomonadota</taxon>
        <taxon>Gammaproteobacteria</taxon>
        <taxon>Moraxellales</taxon>
        <taxon>Moraxellaceae</taxon>
        <taxon>Moraxella</taxon>
    </lineage>
</organism>
<name>A0A7T3C171_MORNO</name>
<dbReference type="Proteomes" id="UP000594834">
    <property type="component" value="Chromosome"/>
</dbReference>
<reference evidence="1 2" key="1">
    <citation type="submission" date="2020-12" db="EMBL/GenBank/DDBJ databases">
        <title>FDA dAtabase for Regulatory Grade micrObial Sequences (FDA-ARGOS): Supporting development and validation of Infectious Disease Dx tests.</title>
        <authorList>
            <person name="Sproer C."/>
            <person name="Gronow S."/>
            <person name="Severitt S."/>
            <person name="Schroder I."/>
            <person name="Tallon L."/>
            <person name="Sadzewicz L."/>
            <person name="Zhao X."/>
            <person name="Boylan J."/>
            <person name="Ott S."/>
            <person name="Bowen H."/>
            <person name="Vavikolanu K."/>
            <person name="Mehta A."/>
            <person name="Aluvathingal J."/>
            <person name="Nadendla S."/>
            <person name="Lowell S."/>
            <person name="Myers T."/>
            <person name="Yan Y."/>
            <person name="Sichtig H."/>
        </authorList>
    </citation>
    <scope>NUCLEOTIDE SEQUENCE [LARGE SCALE GENOMIC DNA]</scope>
    <source>
        <strain evidence="1 2">FDAARGOS_869</strain>
    </source>
</reference>
<evidence type="ECO:0000313" key="1">
    <source>
        <dbReference type="EMBL" id="QPT45668.1"/>
    </source>
</evidence>
<sequence>MKVIKPLTVKQIDNAKPIAKPYRLYDGRGLSLLVKSTAKILTPKSKSSNN</sequence>
<dbReference type="RefSeq" id="WP_156628952.1">
    <property type="nucleotide sequence ID" value="NZ_CP065728.1"/>
</dbReference>
<dbReference type="EMBL" id="CP065728">
    <property type="protein sequence ID" value="QPT45668.1"/>
    <property type="molecule type" value="Genomic_DNA"/>
</dbReference>
<dbReference type="InterPro" id="IPR038488">
    <property type="entry name" value="Integrase_DNA-bd_sf"/>
</dbReference>
<gene>
    <name evidence="1" type="ORF">I6G26_07185</name>
</gene>
<evidence type="ECO:0000313" key="2">
    <source>
        <dbReference type="Proteomes" id="UP000594834"/>
    </source>
</evidence>